<feature type="non-terminal residue" evidence="9">
    <location>
        <position position="414"/>
    </location>
</feature>
<dbReference type="EMBL" id="UINC01017751">
    <property type="protein sequence ID" value="SVA73955.1"/>
    <property type="molecule type" value="Genomic_DNA"/>
</dbReference>
<dbReference type="InterPro" id="IPR011701">
    <property type="entry name" value="MFS"/>
</dbReference>
<evidence type="ECO:0000256" key="4">
    <source>
        <dbReference type="ARBA" id="ARBA00022989"/>
    </source>
</evidence>
<evidence type="ECO:0000256" key="2">
    <source>
        <dbReference type="ARBA" id="ARBA00022448"/>
    </source>
</evidence>
<keyword evidence="5 7" id="KW-0472">Membrane</keyword>
<gene>
    <name evidence="9" type="ORF">METZ01_LOCUS126809</name>
</gene>
<dbReference type="GO" id="GO:0022857">
    <property type="term" value="F:transmembrane transporter activity"/>
    <property type="evidence" value="ECO:0007669"/>
    <property type="project" value="InterPro"/>
</dbReference>
<evidence type="ECO:0000256" key="5">
    <source>
        <dbReference type="ARBA" id="ARBA00023136"/>
    </source>
</evidence>
<feature type="transmembrane region" description="Helical" evidence="7">
    <location>
        <begin position="190"/>
        <end position="213"/>
    </location>
</feature>
<dbReference type="SUPFAM" id="SSF103473">
    <property type="entry name" value="MFS general substrate transporter"/>
    <property type="match status" value="1"/>
</dbReference>
<feature type="transmembrane region" description="Helical" evidence="7">
    <location>
        <begin position="36"/>
        <end position="55"/>
    </location>
</feature>
<feature type="domain" description="Major facilitator superfamily (MFS) profile" evidence="8">
    <location>
        <begin position="40"/>
        <end position="414"/>
    </location>
</feature>
<dbReference type="InterPro" id="IPR020846">
    <property type="entry name" value="MFS_dom"/>
</dbReference>
<feature type="transmembrane region" description="Helical" evidence="7">
    <location>
        <begin position="324"/>
        <end position="347"/>
    </location>
</feature>
<name>A0A381YAC8_9ZZZZ</name>
<evidence type="ECO:0000256" key="3">
    <source>
        <dbReference type="ARBA" id="ARBA00022692"/>
    </source>
</evidence>
<dbReference type="InterPro" id="IPR036259">
    <property type="entry name" value="MFS_trans_sf"/>
</dbReference>
<dbReference type="Pfam" id="PF07690">
    <property type="entry name" value="MFS_1"/>
    <property type="match status" value="1"/>
</dbReference>
<dbReference type="PANTHER" id="PTHR42718">
    <property type="entry name" value="MAJOR FACILITATOR SUPERFAMILY MULTIDRUG TRANSPORTER MFSC"/>
    <property type="match status" value="1"/>
</dbReference>
<keyword evidence="4 7" id="KW-1133">Transmembrane helix</keyword>
<evidence type="ECO:0000313" key="9">
    <source>
        <dbReference type="EMBL" id="SVA73955.1"/>
    </source>
</evidence>
<evidence type="ECO:0000256" key="6">
    <source>
        <dbReference type="SAM" id="MobiDB-lite"/>
    </source>
</evidence>
<evidence type="ECO:0000256" key="1">
    <source>
        <dbReference type="ARBA" id="ARBA00004141"/>
    </source>
</evidence>
<proteinExistence type="predicted"/>
<dbReference type="PROSITE" id="PS50850">
    <property type="entry name" value="MFS"/>
    <property type="match status" value="1"/>
</dbReference>
<feature type="non-terminal residue" evidence="9">
    <location>
        <position position="1"/>
    </location>
</feature>
<feature type="transmembrane region" description="Helical" evidence="7">
    <location>
        <begin position="131"/>
        <end position="153"/>
    </location>
</feature>
<evidence type="ECO:0000259" key="8">
    <source>
        <dbReference type="PROSITE" id="PS50850"/>
    </source>
</evidence>
<feature type="transmembrane region" description="Helical" evidence="7">
    <location>
        <begin position="297"/>
        <end position="318"/>
    </location>
</feature>
<organism evidence="9">
    <name type="scientific">marine metagenome</name>
    <dbReference type="NCBI Taxonomy" id="408172"/>
    <lineage>
        <taxon>unclassified sequences</taxon>
        <taxon>metagenomes</taxon>
        <taxon>ecological metagenomes</taxon>
    </lineage>
</organism>
<dbReference type="AlphaFoldDB" id="A0A381YAC8"/>
<feature type="transmembrane region" description="Helical" evidence="7">
    <location>
        <begin position="75"/>
        <end position="95"/>
    </location>
</feature>
<evidence type="ECO:0000256" key="7">
    <source>
        <dbReference type="SAM" id="Phobius"/>
    </source>
</evidence>
<keyword evidence="3 7" id="KW-0812">Transmembrane</keyword>
<feature type="transmembrane region" description="Helical" evidence="7">
    <location>
        <begin position="225"/>
        <end position="244"/>
    </location>
</feature>
<feature type="region of interest" description="Disordered" evidence="6">
    <location>
        <begin position="1"/>
        <end position="20"/>
    </location>
</feature>
<feature type="transmembrane region" description="Helical" evidence="7">
    <location>
        <begin position="256"/>
        <end position="276"/>
    </location>
</feature>
<protein>
    <recommendedName>
        <fullName evidence="8">Major facilitator superfamily (MFS) profile domain-containing protein</fullName>
    </recommendedName>
</protein>
<accession>A0A381YAC8</accession>
<keyword evidence="2" id="KW-0813">Transport</keyword>
<feature type="transmembrane region" description="Helical" evidence="7">
    <location>
        <begin position="165"/>
        <end position="184"/>
    </location>
</feature>
<feature type="transmembrane region" description="Helical" evidence="7">
    <location>
        <begin position="107"/>
        <end position="125"/>
    </location>
</feature>
<comment type="subcellular location">
    <subcellularLocation>
        <location evidence="1">Membrane</location>
        <topology evidence="1">Multi-pass membrane protein</topology>
    </subcellularLocation>
</comment>
<dbReference type="PANTHER" id="PTHR42718:SF9">
    <property type="entry name" value="MAJOR FACILITATOR SUPERFAMILY MULTIDRUG TRANSPORTER MFSC"/>
    <property type="match status" value="1"/>
</dbReference>
<sequence>MDKPVDDTARTIAADPDEPTTAWGTRRARIRQRSNYRRLVLVTALFGTAAGSYPVTVLSASLPQIADDLGARDDTIAWVLAAPLLAFAVVTPIVGKVGDLYGHRRTYLISFALGALLAFATALAWDTTSLIVLRTVAQAAKAAAGPSAMAMILSTFPRRERTRVLGTWAAVVALSPALGVVTGGPLIEWIGWRALFVVQGTTVLIALIGALFIVPETPRRTGVRFDLPGAATLGLGVGGLLLSINRGISWGWTHPVVLVAAVVAPVGLAAFARIETRSSAPLLPPALLHHRAFTRPMVAQAVLQAGYMGAMVMAPFLLARRWGFQPTAIGLAMLPRPLSFAFFARLGSHHDPRHGARRVAVTGMLVFALAMVVAGIGAYQRWLPVFLVGAMLSGAGSGYIRPTIANAVTSAAGD</sequence>
<dbReference type="GO" id="GO:0016020">
    <property type="term" value="C:membrane"/>
    <property type="evidence" value="ECO:0007669"/>
    <property type="project" value="UniProtKB-SubCell"/>
</dbReference>
<reference evidence="9" key="1">
    <citation type="submission" date="2018-05" db="EMBL/GenBank/DDBJ databases">
        <authorList>
            <person name="Lanie J.A."/>
            <person name="Ng W.-L."/>
            <person name="Kazmierczak K.M."/>
            <person name="Andrzejewski T.M."/>
            <person name="Davidsen T.M."/>
            <person name="Wayne K.J."/>
            <person name="Tettelin H."/>
            <person name="Glass J.I."/>
            <person name="Rusch D."/>
            <person name="Podicherti R."/>
            <person name="Tsui H.-C.T."/>
            <person name="Winkler M.E."/>
        </authorList>
    </citation>
    <scope>NUCLEOTIDE SEQUENCE</scope>
</reference>
<dbReference type="Gene3D" id="1.20.1250.20">
    <property type="entry name" value="MFS general substrate transporter like domains"/>
    <property type="match status" value="2"/>
</dbReference>
<feature type="transmembrane region" description="Helical" evidence="7">
    <location>
        <begin position="382"/>
        <end position="400"/>
    </location>
</feature>
<feature type="transmembrane region" description="Helical" evidence="7">
    <location>
        <begin position="359"/>
        <end position="376"/>
    </location>
</feature>